<comment type="caution">
    <text evidence="6">The sequence shown here is derived from an EMBL/GenBank/DDBJ whole genome shotgun (WGS) entry which is preliminary data.</text>
</comment>
<dbReference type="InterPro" id="IPR003180">
    <property type="entry name" value="MPG"/>
</dbReference>
<name>A0A1F4Q3E0_UNCSA</name>
<evidence type="ECO:0000256" key="3">
    <source>
        <dbReference type="ARBA" id="ARBA00022801"/>
    </source>
</evidence>
<dbReference type="Gene3D" id="3.10.300.10">
    <property type="entry name" value="Methylpurine-DNA glycosylase (MPG)"/>
    <property type="match status" value="1"/>
</dbReference>
<dbReference type="FunFam" id="3.10.300.10:FF:000001">
    <property type="entry name" value="Putative 3-methyladenine DNA glycosylase"/>
    <property type="match status" value="1"/>
</dbReference>
<gene>
    <name evidence="6" type="ORF">A2625_05590</name>
</gene>
<dbReference type="EC" id="3.2.2.-" evidence="5"/>
<protein>
    <recommendedName>
        <fullName evidence="5">Putative 3-methyladenine DNA glycosylase</fullName>
        <ecNumber evidence="5">3.2.2.-</ecNumber>
    </recommendedName>
</protein>
<dbReference type="AlphaFoldDB" id="A0A1F4Q3E0"/>
<evidence type="ECO:0000256" key="4">
    <source>
        <dbReference type="ARBA" id="ARBA00023204"/>
    </source>
</evidence>
<keyword evidence="3 5" id="KW-0378">Hydrolase</keyword>
<dbReference type="Pfam" id="PF02245">
    <property type="entry name" value="Pur_DNA_glyco"/>
    <property type="match status" value="1"/>
</dbReference>
<dbReference type="GO" id="GO:0003905">
    <property type="term" value="F:alkylbase DNA N-glycosylase activity"/>
    <property type="evidence" value="ECO:0007669"/>
    <property type="project" value="InterPro"/>
</dbReference>
<accession>A0A1F4Q3E0</accession>
<dbReference type="EMBL" id="METM01000011">
    <property type="protein sequence ID" value="OGB90356.1"/>
    <property type="molecule type" value="Genomic_DNA"/>
</dbReference>
<keyword evidence="2 5" id="KW-0227">DNA damage</keyword>
<evidence type="ECO:0000256" key="1">
    <source>
        <dbReference type="ARBA" id="ARBA00009232"/>
    </source>
</evidence>
<dbReference type="InterPro" id="IPR036995">
    <property type="entry name" value="MPG_sf"/>
</dbReference>
<dbReference type="NCBIfam" id="TIGR00567">
    <property type="entry name" value="3mg"/>
    <property type="match status" value="1"/>
</dbReference>
<dbReference type="CDD" id="cd00540">
    <property type="entry name" value="AAG"/>
    <property type="match status" value="1"/>
</dbReference>
<dbReference type="InterPro" id="IPR011034">
    <property type="entry name" value="Formyl_transferase-like_C_sf"/>
</dbReference>
<comment type="similarity">
    <text evidence="1 5">Belongs to the DNA glycosylase MPG family.</text>
</comment>
<dbReference type="GO" id="GO:0003677">
    <property type="term" value="F:DNA binding"/>
    <property type="evidence" value="ECO:0007669"/>
    <property type="project" value="InterPro"/>
</dbReference>
<dbReference type="PANTHER" id="PTHR10429">
    <property type="entry name" value="DNA-3-METHYLADENINE GLYCOSYLASE"/>
    <property type="match status" value="1"/>
</dbReference>
<evidence type="ECO:0000256" key="2">
    <source>
        <dbReference type="ARBA" id="ARBA00022763"/>
    </source>
</evidence>
<evidence type="ECO:0000313" key="6">
    <source>
        <dbReference type="EMBL" id="OGB90356.1"/>
    </source>
</evidence>
<evidence type="ECO:0000313" key="7">
    <source>
        <dbReference type="Proteomes" id="UP000178724"/>
    </source>
</evidence>
<sequence>MTRRLQRGFFLKPTLDVSKALIGKFLIHEYKGQKLGGMIVETEAYIGKKDKAAHSYRGRRTPRTEVEYGAGGHVYIYMVYGMHYQLNFVTAGKEEPECVLIRALEPVAGIETMKKLRKTRDLNNLTNGPGKLCQALHLDKTLYGADLCARDSKLYIEDRGVKVGSREIKKGPRIGIDYAGPYWARVHWRFWLDRSWSRVYTFTKVESL</sequence>
<organism evidence="6 7">
    <name type="scientific">candidate division WOR-1 bacterium RIFCSPHIGHO2_01_FULL_53_15</name>
    <dbReference type="NCBI Taxonomy" id="1802564"/>
    <lineage>
        <taxon>Bacteria</taxon>
        <taxon>Bacillati</taxon>
        <taxon>Saganbacteria</taxon>
    </lineage>
</organism>
<dbReference type="Proteomes" id="UP000178724">
    <property type="component" value="Unassembled WGS sequence"/>
</dbReference>
<dbReference type="SUPFAM" id="SSF50486">
    <property type="entry name" value="FMT C-terminal domain-like"/>
    <property type="match status" value="1"/>
</dbReference>
<keyword evidence="4 5" id="KW-0234">DNA repair</keyword>
<evidence type="ECO:0000256" key="5">
    <source>
        <dbReference type="HAMAP-Rule" id="MF_00527"/>
    </source>
</evidence>
<reference evidence="6 7" key="1">
    <citation type="journal article" date="2016" name="Nat. Commun.">
        <title>Thousands of microbial genomes shed light on interconnected biogeochemical processes in an aquifer system.</title>
        <authorList>
            <person name="Anantharaman K."/>
            <person name="Brown C.T."/>
            <person name="Hug L.A."/>
            <person name="Sharon I."/>
            <person name="Castelle C.J."/>
            <person name="Probst A.J."/>
            <person name="Thomas B.C."/>
            <person name="Singh A."/>
            <person name="Wilkins M.J."/>
            <person name="Karaoz U."/>
            <person name="Brodie E.L."/>
            <person name="Williams K.H."/>
            <person name="Hubbard S.S."/>
            <person name="Banfield J.F."/>
        </authorList>
    </citation>
    <scope>NUCLEOTIDE SEQUENCE [LARGE SCALE GENOMIC DNA]</scope>
</reference>
<proteinExistence type="inferred from homology"/>
<dbReference type="GO" id="GO:0006284">
    <property type="term" value="P:base-excision repair"/>
    <property type="evidence" value="ECO:0007669"/>
    <property type="project" value="InterPro"/>
</dbReference>
<dbReference type="PANTHER" id="PTHR10429:SF0">
    <property type="entry name" value="DNA-3-METHYLADENINE GLYCOSYLASE"/>
    <property type="match status" value="1"/>
</dbReference>
<dbReference type="HAMAP" id="MF_00527">
    <property type="entry name" value="3MGH"/>
    <property type="match status" value="1"/>
</dbReference>